<keyword evidence="1 2" id="KW-0597">Phosphoprotein</keyword>
<gene>
    <name evidence="4" type="ORF">DFR42_105349</name>
</gene>
<sequence>MFNTALQMMAAYWTKVQYRIYGLGSNMMLMGNKSTWIAVVDHDAHTRQAMVSLLRSMEFDAMSFSAGSLFIESLRLRKPDCIVLDLHMPYMSGFMVMSRLQEYAKKIPVIVLTKLELSEDFKRTCLLDAIAVLQKPVSDQVLRATIEGALHQKSAGSAPGPMSAI</sequence>
<evidence type="ECO:0000313" key="4">
    <source>
        <dbReference type="EMBL" id="PXX42686.1"/>
    </source>
</evidence>
<dbReference type="InterPro" id="IPR050595">
    <property type="entry name" value="Bact_response_regulator"/>
</dbReference>
<keyword evidence="5" id="KW-1185">Reference proteome</keyword>
<dbReference type="GO" id="GO:0000160">
    <property type="term" value="P:phosphorelay signal transduction system"/>
    <property type="evidence" value="ECO:0007669"/>
    <property type="project" value="InterPro"/>
</dbReference>
<dbReference type="PROSITE" id="PS50110">
    <property type="entry name" value="RESPONSE_REGULATORY"/>
    <property type="match status" value="1"/>
</dbReference>
<feature type="modified residue" description="4-aspartylphosphate" evidence="2">
    <location>
        <position position="85"/>
    </location>
</feature>
<dbReference type="RefSeq" id="WP_110256211.1">
    <property type="nucleotide sequence ID" value="NZ_QJKB01000005.1"/>
</dbReference>
<name>A0A318J8B8_9BURK</name>
<accession>A0A318J8B8</accession>
<proteinExistence type="predicted"/>
<dbReference type="OrthoDB" id="8964771at2"/>
<organism evidence="4 5">
    <name type="scientific">Undibacterium pigrum</name>
    <dbReference type="NCBI Taxonomy" id="401470"/>
    <lineage>
        <taxon>Bacteria</taxon>
        <taxon>Pseudomonadati</taxon>
        <taxon>Pseudomonadota</taxon>
        <taxon>Betaproteobacteria</taxon>
        <taxon>Burkholderiales</taxon>
        <taxon>Oxalobacteraceae</taxon>
        <taxon>Undibacterium</taxon>
    </lineage>
</organism>
<evidence type="ECO:0000259" key="3">
    <source>
        <dbReference type="PROSITE" id="PS50110"/>
    </source>
</evidence>
<feature type="domain" description="Response regulatory" evidence="3">
    <location>
        <begin position="36"/>
        <end position="150"/>
    </location>
</feature>
<dbReference type="PANTHER" id="PTHR44591">
    <property type="entry name" value="STRESS RESPONSE REGULATOR PROTEIN 1"/>
    <property type="match status" value="1"/>
</dbReference>
<dbReference type="AlphaFoldDB" id="A0A318J8B8"/>
<dbReference type="PANTHER" id="PTHR44591:SF3">
    <property type="entry name" value="RESPONSE REGULATORY DOMAIN-CONTAINING PROTEIN"/>
    <property type="match status" value="1"/>
</dbReference>
<dbReference type="Gene3D" id="3.40.50.2300">
    <property type="match status" value="1"/>
</dbReference>
<evidence type="ECO:0000313" key="5">
    <source>
        <dbReference type="Proteomes" id="UP000247792"/>
    </source>
</evidence>
<dbReference type="Pfam" id="PF00072">
    <property type="entry name" value="Response_reg"/>
    <property type="match status" value="1"/>
</dbReference>
<dbReference type="EMBL" id="QJKB01000005">
    <property type="protein sequence ID" value="PXX42686.1"/>
    <property type="molecule type" value="Genomic_DNA"/>
</dbReference>
<evidence type="ECO:0000256" key="1">
    <source>
        <dbReference type="ARBA" id="ARBA00022553"/>
    </source>
</evidence>
<dbReference type="SMART" id="SM00448">
    <property type="entry name" value="REC"/>
    <property type="match status" value="1"/>
</dbReference>
<reference evidence="4 5" key="1">
    <citation type="submission" date="2018-05" db="EMBL/GenBank/DDBJ databases">
        <title>Genomic Encyclopedia of Type Strains, Phase IV (KMG-IV): sequencing the most valuable type-strain genomes for metagenomic binning, comparative biology and taxonomic classification.</title>
        <authorList>
            <person name="Goeker M."/>
        </authorList>
    </citation>
    <scope>NUCLEOTIDE SEQUENCE [LARGE SCALE GENOMIC DNA]</scope>
    <source>
        <strain evidence="4 5">DSM 19792</strain>
    </source>
</reference>
<dbReference type="InterPro" id="IPR011006">
    <property type="entry name" value="CheY-like_superfamily"/>
</dbReference>
<evidence type="ECO:0000256" key="2">
    <source>
        <dbReference type="PROSITE-ProRule" id="PRU00169"/>
    </source>
</evidence>
<comment type="caution">
    <text evidence="4">The sequence shown here is derived from an EMBL/GenBank/DDBJ whole genome shotgun (WGS) entry which is preliminary data.</text>
</comment>
<dbReference type="InterPro" id="IPR001789">
    <property type="entry name" value="Sig_transdc_resp-reg_receiver"/>
</dbReference>
<dbReference type="Proteomes" id="UP000247792">
    <property type="component" value="Unassembled WGS sequence"/>
</dbReference>
<protein>
    <submittedName>
        <fullName evidence="4">Response regulator receiver domain-containing protein</fullName>
    </submittedName>
</protein>
<dbReference type="SUPFAM" id="SSF52172">
    <property type="entry name" value="CheY-like"/>
    <property type="match status" value="1"/>
</dbReference>